<accession>A0A8X6F756</accession>
<keyword evidence="2" id="KW-1185">Reference proteome</keyword>
<protein>
    <submittedName>
        <fullName evidence="1">Uncharacterized protein</fullName>
    </submittedName>
</protein>
<evidence type="ECO:0000313" key="2">
    <source>
        <dbReference type="Proteomes" id="UP000887116"/>
    </source>
</evidence>
<sequence>MNCELSASLCISQMPGSEGYARRSVLFNAGSRYFMQVLGLPAGENGYMGQRALIMTSNLHPGWTLMTPGHGVLGFATIIPQPESSTAGKLDWVITVVLLATMRYQNLQHDRSVIDQKAY</sequence>
<organism evidence="1 2">
    <name type="scientific">Trichonephila clavata</name>
    <name type="common">Joro spider</name>
    <name type="synonym">Nephila clavata</name>
    <dbReference type="NCBI Taxonomy" id="2740835"/>
    <lineage>
        <taxon>Eukaryota</taxon>
        <taxon>Metazoa</taxon>
        <taxon>Ecdysozoa</taxon>
        <taxon>Arthropoda</taxon>
        <taxon>Chelicerata</taxon>
        <taxon>Arachnida</taxon>
        <taxon>Araneae</taxon>
        <taxon>Araneomorphae</taxon>
        <taxon>Entelegynae</taxon>
        <taxon>Araneoidea</taxon>
        <taxon>Nephilidae</taxon>
        <taxon>Trichonephila</taxon>
    </lineage>
</organism>
<reference evidence="1" key="1">
    <citation type="submission" date="2020-07" db="EMBL/GenBank/DDBJ databases">
        <title>Multicomponent nature underlies the extraordinary mechanical properties of spider dragline silk.</title>
        <authorList>
            <person name="Kono N."/>
            <person name="Nakamura H."/>
            <person name="Mori M."/>
            <person name="Yoshida Y."/>
            <person name="Ohtoshi R."/>
            <person name="Malay A.D."/>
            <person name="Moran D.A.P."/>
            <person name="Tomita M."/>
            <person name="Numata K."/>
            <person name="Arakawa K."/>
        </authorList>
    </citation>
    <scope>NUCLEOTIDE SEQUENCE</scope>
</reference>
<name>A0A8X6F756_TRICU</name>
<dbReference type="EMBL" id="BMAO01001360">
    <property type="protein sequence ID" value="GFQ72788.1"/>
    <property type="molecule type" value="Genomic_DNA"/>
</dbReference>
<dbReference type="AlphaFoldDB" id="A0A8X6F756"/>
<dbReference type="Proteomes" id="UP000887116">
    <property type="component" value="Unassembled WGS sequence"/>
</dbReference>
<comment type="caution">
    <text evidence="1">The sequence shown here is derived from an EMBL/GenBank/DDBJ whole genome shotgun (WGS) entry which is preliminary data.</text>
</comment>
<proteinExistence type="predicted"/>
<gene>
    <name evidence="1" type="ORF">TNCT_608211</name>
</gene>
<evidence type="ECO:0000313" key="1">
    <source>
        <dbReference type="EMBL" id="GFQ72788.1"/>
    </source>
</evidence>